<dbReference type="KEGG" id="lae:LBAT_0303"/>
<dbReference type="EMBL" id="AP014808">
    <property type="protein sequence ID" value="BAQ56692.1"/>
    <property type="molecule type" value="Genomic_DNA"/>
</dbReference>
<sequence>MQILQSIVQWVLNLGSNVFVPLIMFIIGMIAGLRFKKSFVAALTLGVAFSGMTLVVNYMQSIITPAGKAMSKAMHVSLTATDLGWTGVAAITWTSKVAFLFFPLLLIVNFIMLALNWTKTLNVDMWNVWNKIFTYVLVYYMTGSMLAGFVVATIQIVFELKSGDMWQRHIQDLTGMPGVTVPHFITLFAVILNPLNKLLDYIPIFNKPFDAKHIQEKLGIWGRNDVMGFIIGVLLGFGAGYGLSKSLTLGVEAAAAMTLFPMISKLFMEALNPIATAMGNFMKRHFKNREVYIGVDWPILAGRSEFWVTLIILVPVELIFAMILPGNRILPFAGIINLSFGVAALLLTGANLLRMLVLGIITTTPIFLYGGTYFAPMITRLAKTTHAVHVPAGTEISWSTFEGPDFRLFFGQAFAGKWWAIICAILWILGFMWLYRTVNRAPLPSKRYVQDKTSDTSANHEKAAVSTPTLIDDYKKLNLDDLDGQDFGSVSHQTFNKANAVKSVLDTDSQDYKKMNLNDLDGHDFNSKHR</sequence>
<reference evidence="11 12" key="1">
    <citation type="submission" date="2015-03" db="EMBL/GenBank/DDBJ databases">
        <title>Complete genome sequence of Lactobacillus acetotolerans NBRC 13120.</title>
        <authorList>
            <person name="Toh H."/>
            <person name="Morita H."/>
            <person name="Fujita N."/>
        </authorList>
    </citation>
    <scope>NUCLEOTIDE SEQUENCE [LARGE SCALE GENOMIC DNA]</scope>
    <source>
        <strain evidence="11 12">NBRC 13120</strain>
    </source>
</reference>
<keyword evidence="5" id="KW-0598">Phosphotransferase system</keyword>
<evidence type="ECO:0000256" key="3">
    <source>
        <dbReference type="ARBA" id="ARBA00022475"/>
    </source>
</evidence>
<dbReference type="PATRIC" id="fig|1600.4.peg.310"/>
<organism evidence="11 12">
    <name type="scientific">Lactobacillus acetotolerans</name>
    <dbReference type="NCBI Taxonomy" id="1600"/>
    <lineage>
        <taxon>Bacteria</taxon>
        <taxon>Bacillati</taxon>
        <taxon>Bacillota</taxon>
        <taxon>Bacilli</taxon>
        <taxon>Lactobacillales</taxon>
        <taxon>Lactobacillaceae</taxon>
        <taxon>Lactobacillus</taxon>
    </lineage>
</organism>
<dbReference type="PANTHER" id="PTHR37324">
    <property type="entry name" value="PTS SYSTEM GALACTITOL-SPECIFIC EIIC COMPONENT"/>
    <property type="match status" value="1"/>
</dbReference>
<evidence type="ECO:0000256" key="8">
    <source>
        <dbReference type="ARBA" id="ARBA00023136"/>
    </source>
</evidence>
<feature type="transmembrane region" description="Helical" evidence="9">
    <location>
        <begin position="137"/>
        <end position="158"/>
    </location>
</feature>
<feature type="transmembrane region" description="Helical" evidence="9">
    <location>
        <begin position="249"/>
        <end position="268"/>
    </location>
</feature>
<comment type="subcellular location">
    <subcellularLocation>
        <location evidence="1">Cell membrane</location>
        <topology evidence="1">Multi-pass membrane protein</topology>
    </subcellularLocation>
</comment>
<feature type="transmembrane region" description="Helical" evidence="9">
    <location>
        <begin position="418"/>
        <end position="438"/>
    </location>
</feature>
<dbReference type="InterPro" id="IPR013853">
    <property type="entry name" value="EIIC-GAT"/>
</dbReference>
<dbReference type="OrthoDB" id="9787936at2"/>
<keyword evidence="4" id="KW-0762">Sugar transport</keyword>
<feature type="transmembrane region" description="Helical" evidence="9">
    <location>
        <begin position="306"/>
        <end position="323"/>
    </location>
</feature>
<feature type="transmembrane region" description="Helical" evidence="9">
    <location>
        <begin position="97"/>
        <end position="117"/>
    </location>
</feature>
<dbReference type="GO" id="GO:0005886">
    <property type="term" value="C:plasma membrane"/>
    <property type="evidence" value="ECO:0007669"/>
    <property type="project" value="UniProtKB-SubCell"/>
</dbReference>
<keyword evidence="12" id="KW-1185">Reference proteome</keyword>
<evidence type="ECO:0000256" key="9">
    <source>
        <dbReference type="SAM" id="Phobius"/>
    </source>
</evidence>
<keyword evidence="7 9" id="KW-1133">Transmembrane helix</keyword>
<evidence type="ECO:0000256" key="6">
    <source>
        <dbReference type="ARBA" id="ARBA00022692"/>
    </source>
</evidence>
<evidence type="ECO:0000256" key="1">
    <source>
        <dbReference type="ARBA" id="ARBA00004651"/>
    </source>
</evidence>
<proteinExistence type="predicted"/>
<keyword evidence="2" id="KW-0813">Transport</keyword>
<keyword evidence="8 9" id="KW-0472">Membrane</keyword>
<evidence type="ECO:0000259" key="10">
    <source>
        <dbReference type="PROSITE" id="PS51104"/>
    </source>
</evidence>
<name>A0A0D6A1L8_9LACO</name>
<feature type="domain" description="PTS EIIC type-2" evidence="10">
    <location>
        <begin position="8"/>
        <end position="441"/>
    </location>
</feature>
<dbReference type="PANTHER" id="PTHR37324:SF2">
    <property type="entry name" value="PTS SYSTEM GALACTITOL-SPECIFIC EIIC COMPONENT"/>
    <property type="match status" value="1"/>
</dbReference>
<dbReference type="GO" id="GO:0015577">
    <property type="term" value="F:galactitol transmembrane transporter activity"/>
    <property type="evidence" value="ECO:0007669"/>
    <property type="project" value="InterPro"/>
</dbReference>
<dbReference type="AlphaFoldDB" id="A0A0D6A1L8"/>
<accession>A0A0D6A1L8</accession>
<feature type="transmembrane region" description="Helical" evidence="9">
    <location>
        <begin position="329"/>
        <end position="348"/>
    </location>
</feature>
<dbReference type="Pfam" id="PF03611">
    <property type="entry name" value="EIIC-GAT"/>
    <property type="match status" value="1"/>
</dbReference>
<evidence type="ECO:0000256" key="5">
    <source>
        <dbReference type="ARBA" id="ARBA00022683"/>
    </source>
</evidence>
<protein>
    <submittedName>
        <fullName evidence="11">PTS system galactitol-specific IIC component</fullName>
    </submittedName>
</protein>
<evidence type="ECO:0000313" key="12">
    <source>
        <dbReference type="Proteomes" id="UP000035709"/>
    </source>
</evidence>
<feature type="transmembrane region" description="Helical" evidence="9">
    <location>
        <begin position="355"/>
        <end position="375"/>
    </location>
</feature>
<evidence type="ECO:0000313" key="11">
    <source>
        <dbReference type="EMBL" id="BAQ56692.1"/>
    </source>
</evidence>
<dbReference type="InterPro" id="IPR013014">
    <property type="entry name" value="PTS_EIIC_2"/>
</dbReference>
<feature type="transmembrane region" description="Helical" evidence="9">
    <location>
        <begin position="39"/>
        <end position="59"/>
    </location>
</feature>
<keyword evidence="6 9" id="KW-0812">Transmembrane</keyword>
<feature type="transmembrane region" description="Helical" evidence="9">
    <location>
        <begin position="226"/>
        <end position="243"/>
    </location>
</feature>
<gene>
    <name evidence="11" type="ORF">LBAT_0303</name>
</gene>
<dbReference type="RefSeq" id="WP_060459171.1">
    <property type="nucleotide sequence ID" value="NZ_AP014808.1"/>
</dbReference>
<dbReference type="InterPro" id="IPR004703">
    <property type="entry name" value="PTS_sugar-sp_permease"/>
</dbReference>
<evidence type="ECO:0000256" key="7">
    <source>
        <dbReference type="ARBA" id="ARBA00022989"/>
    </source>
</evidence>
<dbReference type="PROSITE" id="PS51104">
    <property type="entry name" value="PTS_EIIC_TYPE_2"/>
    <property type="match status" value="1"/>
</dbReference>
<keyword evidence="3" id="KW-1003">Cell membrane</keyword>
<dbReference type="Proteomes" id="UP000035709">
    <property type="component" value="Chromosome"/>
</dbReference>
<dbReference type="GO" id="GO:0009401">
    <property type="term" value="P:phosphoenolpyruvate-dependent sugar phosphotransferase system"/>
    <property type="evidence" value="ECO:0007669"/>
    <property type="project" value="UniProtKB-KW"/>
</dbReference>
<evidence type="ECO:0000256" key="2">
    <source>
        <dbReference type="ARBA" id="ARBA00022448"/>
    </source>
</evidence>
<dbReference type="STRING" id="1600.LBAT_0303"/>
<evidence type="ECO:0000256" key="4">
    <source>
        <dbReference type="ARBA" id="ARBA00022597"/>
    </source>
</evidence>
<feature type="transmembrane region" description="Helical" evidence="9">
    <location>
        <begin position="12"/>
        <end position="33"/>
    </location>
</feature>